<dbReference type="Proteomes" id="UP000243884">
    <property type="component" value="Unassembled WGS sequence"/>
</dbReference>
<feature type="transmembrane region" description="Helical" evidence="11">
    <location>
        <begin position="178"/>
        <end position="198"/>
    </location>
</feature>
<comment type="cofactor">
    <cofactor evidence="1 11">
        <name>Zn(2+)</name>
        <dbReference type="ChEBI" id="CHEBI:29105"/>
    </cofactor>
</comment>
<keyword evidence="6 11" id="KW-0378">Hydrolase</keyword>
<dbReference type="EMBL" id="FWXK01000002">
    <property type="protein sequence ID" value="SMC32186.1"/>
    <property type="molecule type" value="Genomic_DNA"/>
</dbReference>
<dbReference type="InterPro" id="IPR004387">
    <property type="entry name" value="Pept_M50_Zn"/>
</dbReference>
<keyword evidence="4 13" id="KW-0645">Protease</keyword>
<protein>
    <recommendedName>
        <fullName evidence="11">Zinc metalloprotease</fullName>
        <ecNumber evidence="11">3.4.24.-</ecNumber>
    </recommendedName>
</protein>
<feature type="transmembrane region" description="Helical" evidence="11">
    <location>
        <begin position="394"/>
        <end position="413"/>
    </location>
</feature>
<keyword evidence="14" id="KW-1185">Reference proteome</keyword>
<evidence type="ECO:0000256" key="8">
    <source>
        <dbReference type="ARBA" id="ARBA00022989"/>
    </source>
</evidence>
<dbReference type="Pfam" id="PF17820">
    <property type="entry name" value="PDZ_6"/>
    <property type="match status" value="1"/>
</dbReference>
<dbReference type="NCBIfam" id="TIGR00054">
    <property type="entry name" value="RIP metalloprotease RseP"/>
    <property type="match status" value="1"/>
</dbReference>
<reference evidence="14" key="1">
    <citation type="submission" date="2017-04" db="EMBL/GenBank/DDBJ databases">
        <authorList>
            <person name="Varghese N."/>
            <person name="Submissions S."/>
        </authorList>
    </citation>
    <scope>NUCLEOTIDE SEQUENCE [LARGE SCALE GENOMIC DNA]</scope>
    <source>
        <strain evidence="14">DSM 21500</strain>
    </source>
</reference>
<dbReference type="OrthoDB" id="9782003at2"/>
<keyword evidence="9 11" id="KW-0482">Metalloprotease</keyword>
<dbReference type="CDD" id="cd06163">
    <property type="entry name" value="S2P-M50_PDZ_RseP-like"/>
    <property type="match status" value="1"/>
</dbReference>
<name>A0A1W1Y7Q9_9LACT</name>
<dbReference type="STRING" id="371602.SAMN04487984_0448"/>
<keyword evidence="11" id="KW-0479">Metal-binding</keyword>
<dbReference type="InterPro" id="IPR001478">
    <property type="entry name" value="PDZ"/>
</dbReference>
<evidence type="ECO:0000256" key="1">
    <source>
        <dbReference type="ARBA" id="ARBA00001947"/>
    </source>
</evidence>
<dbReference type="Gene3D" id="2.30.42.10">
    <property type="match status" value="1"/>
</dbReference>
<dbReference type="SUPFAM" id="SSF50156">
    <property type="entry name" value="PDZ domain-like"/>
    <property type="match status" value="1"/>
</dbReference>
<dbReference type="RefSeq" id="WP_084098095.1">
    <property type="nucleotide sequence ID" value="NZ_FWXK01000002.1"/>
</dbReference>
<evidence type="ECO:0000313" key="13">
    <source>
        <dbReference type="EMBL" id="SMC32186.1"/>
    </source>
</evidence>
<evidence type="ECO:0000259" key="12">
    <source>
        <dbReference type="PROSITE" id="PS50106"/>
    </source>
</evidence>
<evidence type="ECO:0000256" key="9">
    <source>
        <dbReference type="ARBA" id="ARBA00023049"/>
    </source>
</evidence>
<keyword evidence="5 11" id="KW-0812">Transmembrane</keyword>
<feature type="transmembrane region" description="Helical" evidence="11">
    <location>
        <begin position="295"/>
        <end position="318"/>
    </location>
</feature>
<gene>
    <name evidence="13" type="ORF">SAMN04487984_0448</name>
</gene>
<evidence type="ECO:0000256" key="3">
    <source>
        <dbReference type="ARBA" id="ARBA00007931"/>
    </source>
</evidence>
<proteinExistence type="inferred from homology"/>
<dbReference type="GO" id="GO:0016020">
    <property type="term" value="C:membrane"/>
    <property type="evidence" value="ECO:0007669"/>
    <property type="project" value="UniProtKB-SubCell"/>
</dbReference>
<dbReference type="InterPro" id="IPR041489">
    <property type="entry name" value="PDZ_6"/>
</dbReference>
<comment type="subcellular location">
    <subcellularLocation>
        <location evidence="2">Membrane</location>
        <topology evidence="2">Multi-pass membrane protein</topology>
    </subcellularLocation>
</comment>
<dbReference type="SMART" id="SM00228">
    <property type="entry name" value="PDZ"/>
    <property type="match status" value="1"/>
</dbReference>
<dbReference type="Pfam" id="PF02163">
    <property type="entry name" value="Peptidase_M50"/>
    <property type="match status" value="1"/>
</dbReference>
<organism evidence="13 14">
    <name type="scientific">Aerococcus suis</name>
    <dbReference type="NCBI Taxonomy" id="371602"/>
    <lineage>
        <taxon>Bacteria</taxon>
        <taxon>Bacillati</taxon>
        <taxon>Bacillota</taxon>
        <taxon>Bacilli</taxon>
        <taxon>Lactobacillales</taxon>
        <taxon>Aerococcaceae</taxon>
        <taxon>Aerococcus</taxon>
    </lineage>
</organism>
<evidence type="ECO:0000256" key="4">
    <source>
        <dbReference type="ARBA" id="ARBA00022670"/>
    </source>
</evidence>
<dbReference type="GO" id="GO:0006508">
    <property type="term" value="P:proteolysis"/>
    <property type="evidence" value="ECO:0007669"/>
    <property type="project" value="UniProtKB-KW"/>
</dbReference>
<feature type="domain" description="PDZ" evidence="12">
    <location>
        <begin position="191"/>
        <end position="270"/>
    </location>
</feature>
<evidence type="ECO:0000313" key="14">
    <source>
        <dbReference type="Proteomes" id="UP000243884"/>
    </source>
</evidence>
<dbReference type="PROSITE" id="PS50106">
    <property type="entry name" value="PDZ"/>
    <property type="match status" value="1"/>
</dbReference>
<evidence type="ECO:0000256" key="6">
    <source>
        <dbReference type="ARBA" id="ARBA00022801"/>
    </source>
</evidence>
<keyword evidence="10 11" id="KW-0472">Membrane</keyword>
<dbReference type="InterPro" id="IPR036034">
    <property type="entry name" value="PDZ_sf"/>
</dbReference>
<dbReference type="EC" id="3.4.24.-" evidence="11"/>
<accession>A0A1W1Y7Q9</accession>
<dbReference type="PANTHER" id="PTHR42837:SF2">
    <property type="entry name" value="MEMBRANE METALLOPROTEASE ARASP2, CHLOROPLASTIC-RELATED"/>
    <property type="match status" value="1"/>
</dbReference>
<dbReference type="GO" id="GO:0046872">
    <property type="term" value="F:metal ion binding"/>
    <property type="evidence" value="ECO:0007669"/>
    <property type="project" value="UniProtKB-KW"/>
</dbReference>
<dbReference type="GO" id="GO:0004222">
    <property type="term" value="F:metalloendopeptidase activity"/>
    <property type="evidence" value="ECO:0007669"/>
    <property type="project" value="InterPro"/>
</dbReference>
<dbReference type="PANTHER" id="PTHR42837">
    <property type="entry name" value="REGULATOR OF SIGMA-E PROTEASE RSEP"/>
    <property type="match status" value="1"/>
</dbReference>
<keyword evidence="8 11" id="KW-1133">Transmembrane helix</keyword>
<evidence type="ECO:0000256" key="10">
    <source>
        <dbReference type="ARBA" id="ARBA00023136"/>
    </source>
</evidence>
<feature type="transmembrane region" description="Helical" evidence="11">
    <location>
        <begin position="339"/>
        <end position="361"/>
    </location>
</feature>
<keyword evidence="7 11" id="KW-0862">Zinc</keyword>
<evidence type="ECO:0000256" key="7">
    <source>
        <dbReference type="ARBA" id="ARBA00022833"/>
    </source>
</evidence>
<evidence type="ECO:0000256" key="11">
    <source>
        <dbReference type="RuleBase" id="RU362031"/>
    </source>
</evidence>
<comment type="similarity">
    <text evidence="3 11">Belongs to the peptidase M50B family.</text>
</comment>
<evidence type="ECO:0000256" key="5">
    <source>
        <dbReference type="ARBA" id="ARBA00022692"/>
    </source>
</evidence>
<dbReference type="CDD" id="cd23081">
    <property type="entry name" value="cpPDZ_EcRseP-like"/>
    <property type="match status" value="1"/>
</dbReference>
<evidence type="ECO:0000256" key="2">
    <source>
        <dbReference type="ARBA" id="ARBA00004141"/>
    </source>
</evidence>
<sequence>MQAIIAFILIFSIIVIVHEFGHYFFAKRAGILVREFAIGMGPKIYHYEGDETTYTIRLLPIGGYVRMAGLEETEDSLAKGMQVVIETDKNETVQSISTVEEEQNFSGLPLEVIDADLEDQMFIEGIPFGESQPRRFSVSEKAFFIEPDGTKLKVAPRHRQYQSASIGHRLMTNFAGPMNNFILAIVAFIILGFVQGGVPTNSNIIGDVQPNSPAAESGIKADDEIIAINDENILSFEAMGKAIEPHSDEKITVTIKRDNQTRDLQLTPEGVDAGENKKVAKIGVMPKRTLNPIKVIGNGFVLAWQIVAAVFAVLISMFKTGFDINNFGGPVYMYQATSQVVSLGVTGLLSWLGALSVNLGIVNLLPIPALDGGKLVLNIIELIRGKPLSPRVEGYINVIGVVLVFILMIAVTWNDILRFFS</sequence>
<feature type="transmembrane region" description="Helical" evidence="11">
    <location>
        <begin position="6"/>
        <end position="25"/>
    </location>
</feature>
<dbReference type="InterPro" id="IPR008915">
    <property type="entry name" value="Peptidase_M50"/>
</dbReference>
<dbReference type="AlphaFoldDB" id="A0A1W1Y7Q9"/>